<feature type="signal peptide" evidence="1">
    <location>
        <begin position="1"/>
        <end position="17"/>
    </location>
</feature>
<dbReference type="OrthoDB" id="4405280at2759"/>
<dbReference type="AlphaFoldDB" id="A0A7J6MAL1"/>
<proteinExistence type="predicted"/>
<dbReference type="Proteomes" id="UP000591131">
    <property type="component" value="Unassembled WGS sequence"/>
</dbReference>
<organism evidence="2 3">
    <name type="scientific">Perkinsus chesapeaki</name>
    <name type="common">Clam parasite</name>
    <name type="synonym">Perkinsus andrewsi</name>
    <dbReference type="NCBI Taxonomy" id="330153"/>
    <lineage>
        <taxon>Eukaryota</taxon>
        <taxon>Sar</taxon>
        <taxon>Alveolata</taxon>
        <taxon>Perkinsozoa</taxon>
        <taxon>Perkinsea</taxon>
        <taxon>Perkinsida</taxon>
        <taxon>Perkinsidae</taxon>
        <taxon>Perkinsus</taxon>
    </lineage>
</organism>
<reference evidence="2 3" key="1">
    <citation type="submission" date="2020-04" db="EMBL/GenBank/DDBJ databases">
        <title>Perkinsus chesapeaki whole genome sequence.</title>
        <authorList>
            <person name="Bogema D.R."/>
        </authorList>
    </citation>
    <scope>NUCLEOTIDE SEQUENCE [LARGE SCALE GENOMIC DNA]</scope>
    <source>
        <strain evidence="2">ATCC PRA-425</strain>
    </source>
</reference>
<evidence type="ECO:0000313" key="3">
    <source>
        <dbReference type="Proteomes" id="UP000591131"/>
    </source>
</evidence>
<name>A0A7J6MAL1_PERCH</name>
<evidence type="ECO:0000256" key="1">
    <source>
        <dbReference type="SAM" id="SignalP"/>
    </source>
</evidence>
<comment type="caution">
    <text evidence="2">The sequence shown here is derived from an EMBL/GenBank/DDBJ whole genome shotgun (WGS) entry which is preliminary data.</text>
</comment>
<keyword evidence="1" id="KW-0732">Signal</keyword>
<evidence type="ECO:0000313" key="2">
    <source>
        <dbReference type="EMBL" id="KAF4668210.1"/>
    </source>
</evidence>
<keyword evidence="3" id="KW-1185">Reference proteome</keyword>
<gene>
    <name evidence="2" type="ORF">FOL47_003133</name>
</gene>
<sequence>MQLAHTILLVTAFTCTSELKGGSSGSGCYEKPVGDCYPGGENCTCQDPYSAFGYPVPGGSPPLAIVCSKQCSEMSDCPTMPNFNADCVGGLCGLRCNNQTDCLEGEKCIDVCGDYMCMFPYDDEEAVNRPQPLIQL</sequence>
<accession>A0A7J6MAL1</accession>
<dbReference type="EMBL" id="JAAPAO010000195">
    <property type="protein sequence ID" value="KAF4668210.1"/>
    <property type="molecule type" value="Genomic_DNA"/>
</dbReference>
<feature type="chain" id="PRO_5029456538" evidence="1">
    <location>
        <begin position="18"/>
        <end position="136"/>
    </location>
</feature>
<protein>
    <submittedName>
        <fullName evidence="2">Uncharacterized protein</fullName>
    </submittedName>
</protein>